<organism evidence="2 3">
    <name type="scientific">Glomus cerebriforme</name>
    <dbReference type="NCBI Taxonomy" id="658196"/>
    <lineage>
        <taxon>Eukaryota</taxon>
        <taxon>Fungi</taxon>
        <taxon>Fungi incertae sedis</taxon>
        <taxon>Mucoromycota</taxon>
        <taxon>Glomeromycotina</taxon>
        <taxon>Glomeromycetes</taxon>
        <taxon>Glomerales</taxon>
        <taxon>Glomeraceae</taxon>
        <taxon>Glomus</taxon>
    </lineage>
</organism>
<dbReference type="AlphaFoldDB" id="A0A397SVE6"/>
<evidence type="ECO:0000313" key="3">
    <source>
        <dbReference type="Proteomes" id="UP000265703"/>
    </source>
</evidence>
<dbReference type="SUPFAM" id="SSF52980">
    <property type="entry name" value="Restriction endonuclease-like"/>
    <property type="match status" value="1"/>
</dbReference>
<dbReference type="STRING" id="658196.A0A397SVE6"/>
<dbReference type="InterPro" id="IPR008538">
    <property type="entry name" value="Uma2"/>
</dbReference>
<dbReference type="Gene3D" id="3.90.1570.10">
    <property type="entry name" value="tt1808, chain A"/>
    <property type="match status" value="1"/>
</dbReference>
<dbReference type="InterPro" id="IPR011335">
    <property type="entry name" value="Restrct_endonuc-II-like"/>
</dbReference>
<sequence>MERRKYGCASSLVTQLLALYTLPNGDLLGPDVAVERSNKCTTNEIFSPVTPNFIVELRSQSDSIQYAHNKMLRWMNAGAEEGWFIDRFQNPPQVKIYALNANNQVIMQTISNPPWVSSTVLQEFVMSTQGIL</sequence>
<evidence type="ECO:0000259" key="1">
    <source>
        <dbReference type="Pfam" id="PF05685"/>
    </source>
</evidence>
<reference evidence="2 3" key="1">
    <citation type="submission" date="2018-06" db="EMBL/GenBank/DDBJ databases">
        <title>Comparative genomics reveals the genomic features of Rhizophagus irregularis, R. cerebriforme, R. diaphanum and Gigaspora rosea, and their symbiotic lifestyle signature.</title>
        <authorList>
            <person name="Morin E."/>
            <person name="San Clemente H."/>
            <person name="Chen E.C.H."/>
            <person name="De La Providencia I."/>
            <person name="Hainaut M."/>
            <person name="Kuo A."/>
            <person name="Kohler A."/>
            <person name="Murat C."/>
            <person name="Tang N."/>
            <person name="Roy S."/>
            <person name="Loubradou J."/>
            <person name="Henrissat B."/>
            <person name="Grigoriev I.V."/>
            <person name="Corradi N."/>
            <person name="Roux C."/>
            <person name="Martin F.M."/>
        </authorList>
    </citation>
    <scope>NUCLEOTIDE SEQUENCE [LARGE SCALE GENOMIC DNA]</scope>
    <source>
        <strain evidence="2 3">DAOM 227022</strain>
    </source>
</reference>
<accession>A0A397SVE6</accession>
<dbReference type="CDD" id="cd06260">
    <property type="entry name" value="DUF820-like"/>
    <property type="match status" value="1"/>
</dbReference>
<feature type="domain" description="Putative restriction endonuclease" evidence="1">
    <location>
        <begin position="20"/>
        <end position="126"/>
    </location>
</feature>
<dbReference type="Proteomes" id="UP000265703">
    <property type="component" value="Unassembled WGS sequence"/>
</dbReference>
<dbReference type="Pfam" id="PF05685">
    <property type="entry name" value="Uma2"/>
    <property type="match status" value="1"/>
</dbReference>
<dbReference type="GO" id="GO:0006302">
    <property type="term" value="P:double-strand break repair"/>
    <property type="evidence" value="ECO:0007669"/>
    <property type="project" value="UniProtKB-ARBA"/>
</dbReference>
<dbReference type="OrthoDB" id="2305086at2759"/>
<dbReference type="EMBL" id="QKYT01000196">
    <property type="protein sequence ID" value="RIA90003.1"/>
    <property type="molecule type" value="Genomic_DNA"/>
</dbReference>
<keyword evidence="3" id="KW-1185">Reference proteome</keyword>
<dbReference type="InterPro" id="IPR012296">
    <property type="entry name" value="Nuclease_put_TT1808"/>
</dbReference>
<evidence type="ECO:0000313" key="2">
    <source>
        <dbReference type="EMBL" id="RIA90003.1"/>
    </source>
</evidence>
<gene>
    <name evidence="2" type="ORF">C1645_823973</name>
</gene>
<name>A0A397SVE6_9GLOM</name>
<comment type="caution">
    <text evidence="2">The sequence shown here is derived from an EMBL/GenBank/DDBJ whole genome shotgun (WGS) entry which is preliminary data.</text>
</comment>
<proteinExistence type="predicted"/>
<protein>
    <recommendedName>
        <fullName evidence="1">Putative restriction endonuclease domain-containing protein</fullName>
    </recommendedName>
</protein>